<reference evidence="1" key="1">
    <citation type="submission" date="2014-09" db="EMBL/GenBank/DDBJ databases">
        <authorList>
            <person name="Magalhaes I.L.F."/>
            <person name="Oliveira U."/>
            <person name="Santos F.R."/>
            <person name="Vidigal T.H.D.A."/>
            <person name="Brescovit A.D."/>
            <person name="Santos A.J."/>
        </authorList>
    </citation>
    <scope>NUCLEOTIDE SEQUENCE</scope>
    <source>
        <tissue evidence="1">Shoot tissue taken approximately 20 cm above the soil surface</tissue>
    </source>
</reference>
<protein>
    <submittedName>
        <fullName evidence="1">Uncharacterized protein</fullName>
    </submittedName>
</protein>
<dbReference type="AlphaFoldDB" id="A0A0A9SM75"/>
<name>A0A0A9SM75_ARUDO</name>
<evidence type="ECO:0000313" key="1">
    <source>
        <dbReference type="EMBL" id="JAD46220.1"/>
    </source>
</evidence>
<dbReference type="EMBL" id="GBRH01251675">
    <property type="protein sequence ID" value="JAD46220.1"/>
    <property type="molecule type" value="Transcribed_RNA"/>
</dbReference>
<reference evidence="1" key="2">
    <citation type="journal article" date="2015" name="Data Brief">
        <title>Shoot transcriptome of the giant reed, Arundo donax.</title>
        <authorList>
            <person name="Barrero R.A."/>
            <person name="Guerrero F.D."/>
            <person name="Moolhuijzen P."/>
            <person name="Goolsby J.A."/>
            <person name="Tidwell J."/>
            <person name="Bellgard S.E."/>
            <person name="Bellgard M.I."/>
        </authorList>
    </citation>
    <scope>NUCLEOTIDE SEQUENCE</scope>
    <source>
        <tissue evidence="1">Shoot tissue taken approximately 20 cm above the soil surface</tissue>
    </source>
</reference>
<proteinExistence type="predicted"/>
<sequence>MQSSSEQSGEDGCKDRRPENEARYCCGLTPGA</sequence>
<organism evidence="1">
    <name type="scientific">Arundo donax</name>
    <name type="common">Giant reed</name>
    <name type="synonym">Donax arundinaceus</name>
    <dbReference type="NCBI Taxonomy" id="35708"/>
    <lineage>
        <taxon>Eukaryota</taxon>
        <taxon>Viridiplantae</taxon>
        <taxon>Streptophyta</taxon>
        <taxon>Embryophyta</taxon>
        <taxon>Tracheophyta</taxon>
        <taxon>Spermatophyta</taxon>
        <taxon>Magnoliopsida</taxon>
        <taxon>Liliopsida</taxon>
        <taxon>Poales</taxon>
        <taxon>Poaceae</taxon>
        <taxon>PACMAD clade</taxon>
        <taxon>Arundinoideae</taxon>
        <taxon>Arundineae</taxon>
        <taxon>Arundo</taxon>
    </lineage>
</organism>
<accession>A0A0A9SM75</accession>